<keyword evidence="3" id="KW-1185">Reference proteome</keyword>
<evidence type="ECO:0000313" key="2">
    <source>
        <dbReference type="EMBL" id="TNN86256.1"/>
    </source>
</evidence>
<comment type="caution">
    <text evidence="2">The sequence shown here is derived from an EMBL/GenBank/DDBJ whole genome shotgun (WGS) entry which is preliminary data.</text>
</comment>
<gene>
    <name evidence="2" type="ORF">EYF80_003673</name>
</gene>
<sequence length="127" mass="13866">MRPGSLPTSAWASRSLATCRSLPLRRSRRPASKALTTPARTRRRVGTGASRGTPGSKCATARSCGINAASWRRRKRQWMRRRGNRRARAIAVAPTLDSAAIATRSLVKTQTDTRPQRPSHGLLGNPP</sequence>
<dbReference type="AlphaFoldDB" id="A0A4Z2J7T9"/>
<reference evidence="2 3" key="1">
    <citation type="submission" date="2019-03" db="EMBL/GenBank/DDBJ databases">
        <title>First draft genome of Liparis tanakae, snailfish: a comprehensive survey of snailfish specific genes.</title>
        <authorList>
            <person name="Kim W."/>
            <person name="Song I."/>
            <person name="Jeong J.-H."/>
            <person name="Kim D."/>
            <person name="Kim S."/>
            <person name="Ryu S."/>
            <person name="Song J.Y."/>
            <person name="Lee S.K."/>
        </authorList>
    </citation>
    <scope>NUCLEOTIDE SEQUENCE [LARGE SCALE GENOMIC DNA]</scope>
    <source>
        <tissue evidence="2">Muscle</tissue>
    </source>
</reference>
<name>A0A4Z2J7T9_9TELE</name>
<evidence type="ECO:0000313" key="3">
    <source>
        <dbReference type="Proteomes" id="UP000314294"/>
    </source>
</evidence>
<dbReference type="EMBL" id="SRLO01000017">
    <property type="protein sequence ID" value="TNN86256.1"/>
    <property type="molecule type" value="Genomic_DNA"/>
</dbReference>
<evidence type="ECO:0000256" key="1">
    <source>
        <dbReference type="SAM" id="MobiDB-lite"/>
    </source>
</evidence>
<feature type="region of interest" description="Disordered" evidence="1">
    <location>
        <begin position="106"/>
        <end position="127"/>
    </location>
</feature>
<organism evidence="2 3">
    <name type="scientific">Liparis tanakae</name>
    <name type="common">Tanaka's snailfish</name>
    <dbReference type="NCBI Taxonomy" id="230148"/>
    <lineage>
        <taxon>Eukaryota</taxon>
        <taxon>Metazoa</taxon>
        <taxon>Chordata</taxon>
        <taxon>Craniata</taxon>
        <taxon>Vertebrata</taxon>
        <taxon>Euteleostomi</taxon>
        <taxon>Actinopterygii</taxon>
        <taxon>Neopterygii</taxon>
        <taxon>Teleostei</taxon>
        <taxon>Neoteleostei</taxon>
        <taxon>Acanthomorphata</taxon>
        <taxon>Eupercaria</taxon>
        <taxon>Perciformes</taxon>
        <taxon>Cottioidei</taxon>
        <taxon>Cottales</taxon>
        <taxon>Liparidae</taxon>
        <taxon>Liparis</taxon>
    </lineage>
</organism>
<dbReference type="Proteomes" id="UP000314294">
    <property type="component" value="Unassembled WGS sequence"/>
</dbReference>
<feature type="region of interest" description="Disordered" evidence="1">
    <location>
        <begin position="21"/>
        <end position="61"/>
    </location>
</feature>
<protein>
    <submittedName>
        <fullName evidence="2">Uncharacterized protein</fullName>
    </submittedName>
</protein>
<accession>A0A4Z2J7T9</accession>
<proteinExistence type="predicted"/>